<proteinExistence type="predicted"/>
<dbReference type="SUPFAM" id="SSF103473">
    <property type="entry name" value="MFS general substrate transporter"/>
    <property type="match status" value="1"/>
</dbReference>
<dbReference type="InterPro" id="IPR050382">
    <property type="entry name" value="MFS_Na/Anion_cotransporter"/>
</dbReference>
<dbReference type="WBParaSite" id="ACRNAN_scaffold7706.g30644.t1">
    <property type="protein sequence ID" value="ACRNAN_scaffold7706.g30644.t1"/>
    <property type="gene ID" value="ACRNAN_scaffold7706.g30644"/>
</dbReference>
<dbReference type="GO" id="GO:0016020">
    <property type="term" value="C:membrane"/>
    <property type="evidence" value="ECO:0007669"/>
    <property type="project" value="UniProtKB-SubCell"/>
</dbReference>
<dbReference type="PROSITE" id="PS50850">
    <property type="entry name" value="MFS"/>
    <property type="match status" value="1"/>
</dbReference>
<feature type="transmembrane region" description="Helical" evidence="5">
    <location>
        <begin position="125"/>
        <end position="144"/>
    </location>
</feature>
<keyword evidence="4 5" id="KW-0472">Membrane</keyword>
<feature type="domain" description="Major facilitator superfamily (MFS) profile" evidence="6">
    <location>
        <begin position="1"/>
        <end position="306"/>
    </location>
</feature>
<evidence type="ECO:0000256" key="1">
    <source>
        <dbReference type="ARBA" id="ARBA00004141"/>
    </source>
</evidence>
<dbReference type="Gene3D" id="1.20.1250.20">
    <property type="entry name" value="MFS general substrate transporter like domains"/>
    <property type="match status" value="1"/>
</dbReference>
<dbReference type="InterPro" id="IPR020846">
    <property type="entry name" value="MFS_dom"/>
</dbReference>
<keyword evidence="7" id="KW-1185">Reference proteome</keyword>
<feature type="transmembrane region" description="Helical" evidence="5">
    <location>
        <begin position="56"/>
        <end position="81"/>
    </location>
</feature>
<feature type="transmembrane region" description="Helical" evidence="5">
    <location>
        <begin position="186"/>
        <end position="213"/>
    </location>
</feature>
<accession>A0A914EEB9</accession>
<name>A0A914EEB9_9BILA</name>
<dbReference type="AlphaFoldDB" id="A0A914EEB9"/>
<comment type="subcellular location">
    <subcellularLocation>
        <location evidence="1">Membrane</location>
        <topology evidence="1">Multi-pass membrane protein</topology>
    </subcellularLocation>
</comment>
<keyword evidence="2 5" id="KW-0812">Transmembrane</keyword>
<keyword evidence="3 5" id="KW-1133">Transmembrane helix</keyword>
<feature type="transmembrane region" description="Helical" evidence="5">
    <location>
        <begin position="93"/>
        <end position="119"/>
    </location>
</feature>
<dbReference type="InterPro" id="IPR011701">
    <property type="entry name" value="MFS"/>
</dbReference>
<evidence type="ECO:0000259" key="6">
    <source>
        <dbReference type="PROSITE" id="PS50850"/>
    </source>
</evidence>
<evidence type="ECO:0000256" key="5">
    <source>
        <dbReference type="SAM" id="Phobius"/>
    </source>
</evidence>
<dbReference type="Proteomes" id="UP000887540">
    <property type="component" value="Unplaced"/>
</dbReference>
<dbReference type="PANTHER" id="PTHR11662:SF405">
    <property type="entry name" value="PROTEIN CBG12249"/>
    <property type="match status" value="1"/>
</dbReference>
<evidence type="ECO:0000313" key="7">
    <source>
        <dbReference type="Proteomes" id="UP000887540"/>
    </source>
</evidence>
<evidence type="ECO:0000313" key="8">
    <source>
        <dbReference type="WBParaSite" id="ACRNAN_scaffold7706.g30644.t1"/>
    </source>
</evidence>
<dbReference type="Pfam" id="PF07690">
    <property type="entry name" value="MFS_1"/>
    <property type="match status" value="1"/>
</dbReference>
<evidence type="ECO:0000256" key="2">
    <source>
        <dbReference type="ARBA" id="ARBA00022692"/>
    </source>
</evidence>
<reference evidence="8" key="1">
    <citation type="submission" date="2022-11" db="UniProtKB">
        <authorList>
            <consortium name="WormBaseParasite"/>
        </authorList>
    </citation>
    <scope>IDENTIFICATION</scope>
</reference>
<dbReference type="InterPro" id="IPR036259">
    <property type="entry name" value="MFS_trans_sf"/>
</dbReference>
<evidence type="ECO:0000256" key="4">
    <source>
        <dbReference type="ARBA" id="ARBA00023136"/>
    </source>
</evidence>
<feature type="transmembrane region" description="Helical" evidence="5">
    <location>
        <begin position="31"/>
        <end position="50"/>
    </location>
</feature>
<protein>
    <submittedName>
        <fullName evidence="8">Major facilitator superfamily (MFS) profile domain-containing protein</fullName>
    </submittedName>
</protein>
<dbReference type="PANTHER" id="PTHR11662">
    <property type="entry name" value="SOLUTE CARRIER FAMILY 17"/>
    <property type="match status" value="1"/>
</dbReference>
<feature type="transmembrane region" description="Helical" evidence="5">
    <location>
        <begin position="6"/>
        <end position="24"/>
    </location>
</feature>
<dbReference type="GO" id="GO:0006820">
    <property type="term" value="P:monoatomic anion transport"/>
    <property type="evidence" value="ECO:0007669"/>
    <property type="project" value="TreeGrafter"/>
</dbReference>
<organism evidence="7 8">
    <name type="scientific">Acrobeloides nanus</name>
    <dbReference type="NCBI Taxonomy" id="290746"/>
    <lineage>
        <taxon>Eukaryota</taxon>
        <taxon>Metazoa</taxon>
        <taxon>Ecdysozoa</taxon>
        <taxon>Nematoda</taxon>
        <taxon>Chromadorea</taxon>
        <taxon>Rhabditida</taxon>
        <taxon>Tylenchina</taxon>
        <taxon>Cephalobomorpha</taxon>
        <taxon>Cephaloboidea</taxon>
        <taxon>Cephalobidae</taxon>
        <taxon>Acrobeloides</taxon>
    </lineage>
</organism>
<sequence length="306" mass="34251">MQGVLLPSTSYGSIITVMFAGYVADTYGPRLACLLALCIYTIITLLSPLLADLSFYIYLIARSIMGLAEGMVWPCIASIIVKWFPKTERSTVAAIYTSGVQIGGSLGVFISARLCLLSFLGGWPLIFYLYGILGVVCVILWYLFATNKPEENKFISAKEVEYLRHTIGVINQQNGRKSKRVPWRRMFTSPVTWSIILARFAFCWKITIMQMFLPSYFRDVLYLNMTTNGLFTALPFVAQLISKNGCAIVADYLRSSGKIGMTASTKIMECIAEVQPWSKFSNANMFPPKIQPLETNDPKKAQENNV</sequence>
<evidence type="ECO:0000256" key="3">
    <source>
        <dbReference type="ARBA" id="ARBA00022989"/>
    </source>
</evidence>
<dbReference type="GO" id="GO:0022857">
    <property type="term" value="F:transmembrane transporter activity"/>
    <property type="evidence" value="ECO:0007669"/>
    <property type="project" value="InterPro"/>
</dbReference>